<sequence>MFMPDKPHRCGTKLFMVCDSVSAYCHRFEVYVGKHQTEDADQQEFDNKPGRQL</sequence>
<dbReference type="PANTHER" id="PTHR46599">
    <property type="entry name" value="PIGGYBAC TRANSPOSABLE ELEMENT-DERIVED PROTEIN 4"/>
    <property type="match status" value="1"/>
</dbReference>
<evidence type="ECO:0000313" key="2">
    <source>
        <dbReference type="EMBL" id="RAW20601.1"/>
    </source>
</evidence>
<dbReference type="Pfam" id="PF13843">
    <property type="entry name" value="DDE_Tnp_1_7"/>
    <property type="match status" value="1"/>
</dbReference>
<dbReference type="OrthoDB" id="128687at2759"/>
<feature type="domain" description="PiggyBac transposable element-derived protein" evidence="1">
    <location>
        <begin position="2"/>
        <end position="43"/>
    </location>
</feature>
<accession>A0A329R7V7</accession>
<dbReference type="EMBL" id="MJFZ01002630">
    <property type="protein sequence ID" value="RAW20601.1"/>
    <property type="molecule type" value="Genomic_DNA"/>
</dbReference>
<dbReference type="InterPro" id="IPR029526">
    <property type="entry name" value="PGBD"/>
</dbReference>
<name>A0A329R7V7_9STRA</name>
<gene>
    <name evidence="2" type="ORF">PC110_g22957</name>
</gene>
<comment type="caution">
    <text evidence="2">The sequence shown here is derived from an EMBL/GenBank/DDBJ whole genome shotgun (WGS) entry which is preliminary data.</text>
</comment>
<dbReference type="AlphaFoldDB" id="A0A329R7V7"/>
<protein>
    <recommendedName>
        <fullName evidence="1">PiggyBac transposable element-derived protein domain-containing protein</fullName>
    </recommendedName>
</protein>
<dbReference type="VEuPathDB" id="FungiDB:PC110_g22957"/>
<dbReference type="Proteomes" id="UP000251314">
    <property type="component" value="Unassembled WGS sequence"/>
</dbReference>
<reference evidence="2 3" key="1">
    <citation type="submission" date="2018-01" db="EMBL/GenBank/DDBJ databases">
        <title>Draft genome of the strawberry crown rot pathogen Phytophthora cactorum.</title>
        <authorList>
            <person name="Armitage A.D."/>
            <person name="Lysoe E."/>
            <person name="Nellist C.F."/>
            <person name="Harrison R.J."/>
            <person name="Brurberg M.B."/>
        </authorList>
    </citation>
    <scope>NUCLEOTIDE SEQUENCE [LARGE SCALE GENOMIC DNA]</scope>
    <source>
        <strain evidence="2 3">10300</strain>
    </source>
</reference>
<evidence type="ECO:0000313" key="3">
    <source>
        <dbReference type="Proteomes" id="UP000251314"/>
    </source>
</evidence>
<proteinExistence type="predicted"/>
<dbReference type="PANTHER" id="PTHR46599:SF3">
    <property type="entry name" value="PIGGYBAC TRANSPOSABLE ELEMENT-DERIVED PROTEIN 4"/>
    <property type="match status" value="1"/>
</dbReference>
<organism evidence="2 3">
    <name type="scientific">Phytophthora cactorum</name>
    <dbReference type="NCBI Taxonomy" id="29920"/>
    <lineage>
        <taxon>Eukaryota</taxon>
        <taxon>Sar</taxon>
        <taxon>Stramenopiles</taxon>
        <taxon>Oomycota</taxon>
        <taxon>Peronosporomycetes</taxon>
        <taxon>Peronosporales</taxon>
        <taxon>Peronosporaceae</taxon>
        <taxon>Phytophthora</taxon>
    </lineage>
</organism>
<keyword evidence="3" id="KW-1185">Reference proteome</keyword>
<evidence type="ECO:0000259" key="1">
    <source>
        <dbReference type="Pfam" id="PF13843"/>
    </source>
</evidence>